<feature type="signal peptide" evidence="2">
    <location>
        <begin position="1"/>
        <end position="31"/>
    </location>
</feature>
<proteinExistence type="predicted"/>
<feature type="chain" id="PRO_5018251967" description="PA14 domain-containing protein" evidence="2">
    <location>
        <begin position="32"/>
        <end position="1877"/>
    </location>
</feature>
<sequence length="1877" mass="207429">MMILALANGRKKIAWSMLTLLYLETAVPAHAALPASGRAFREKAKTAAHLPPAAVVPPAPPAAPAAAKKTFNGGPTQPETQGFASVNSENMVDLFTGDFSYNIPLVDVGGYPVAMGYSSGASMDQEAAWCGLGWNINPGSITRNMRGIPDDFNGQDTIAKTARVKMNKTIGATTGAGIEIAGFPKGASGGGGVQDSINIRLGVNLGIFHNTYRGWGLEAGINPSINAGGVAGGSLSGGLSITSNSQEGLTLSPSLSFALARQDADGSGGFGGNVSIGTAYNSRSGMKSFQFSGGVRQFKAASKIKEEVKKIQDSKETSLRMLDNGSSGVFSSGMSFAFPSYTPTISMPFTNSMYTAMVKVGIEYKSIDPNFYVGGYITKQFIEDADTTRYLPAYGYLHYQDGANNPAALLDYNREREIAYRDKPEFPNIAVPVYTHDVFTMSGEGTGGTFRAYRSDVGFVFDHQMRTKDKSLTGNVDLGFGDLVHVGVDVSVTKAFTETSAWRSANPLASAIPFTRSTGKYQAAYFRNPGEKTVNTTAFYDNIGGDDVVFAKLNQPNRVLPSITTTNKLVRFRGGKKIAEVNILPGQAIKKTRDKRTQVISYLTAEEASTAGFPKYIENYGLNQFVAAGCDEGFPADTDGEGVGWFGEYYKKQFEQLMFSRVDKTVDFADIQEYFRRQDRDYQYMGNNESTVRWTGRIKAPVTGTYRVSMWADDGVQLAVNNKWVLETFPGENNGDYERVCFLNLEAGEVYDILLEYVNRNTRGANFRMVWKCGETQLSWKDMYLMPVTDTFEVVKDKLYKEKRVNAFRKKNHISQIDVLNSNGRRYVYGIPVYNLKQKEVTFAARKENGDPLNDTVKYVHGVDNTAIENRNGIDNYFSSETTPAYAHTFLLSGVLSPDYVDATGDGISDDDPGDAVKFNYTKVAGVKNPFKWRTPNGYAASYHQGLKSDSRDEKGSYVYGEKELWYLNSIESKTMIATFKLEDRNDLYSVKENGEPELNLRAKKLTEINLYSKAEYLKRGKNARPIKTVHFEYEDELCPDNTYSGMPRAKLTLKSVYFSYNGNKKGRKNAYRFHYHANNPSYNAKSYDRWGNYKDPMSNPGSVSGKVVTNADYPYALQDSATAAYNAAAWALDSIVLPSGGRMKIKYESDDYAFVQNKRAAQMFRVAGFSATQPASKAGLSNRLYSNSGDHLYVAIDVPSSVTSKNEVWEKYLEGIVDMNFRLSVLMPGDKWGSGHEFVSGYTKLEGDQYGFINGGNTIWVKMATVSKNGLENGPYSPMAKTAVQFLRLNLPSKAFRGSDVGDDIDLKDGVQMIAGMADNIVNAFRSFDESARKQHWAQEVDLTRAYVRLHSPDYKKLGGGHRVKQILIYDNWKAMTGQKESIYGTEYTYTTTRNVHGKNIVISSGVAAYEPIIGGEENPWKEPIQYREQIASLAPTTMGYVEMPLGESFFPAPTVGYSNVKARSVRTAKTRSATGYVETGFYTAYDFPVIVEHSLLDPGTKLSYNPKLTNLLQVNVMRHLVISQGFKVELNDMHGQLKYRKTYGETDSLIASTTYHYRLDEGAAEFKHLSNTVPAMGADGQIDAQTMIGKDMELMMDMRQQLSVSHAIDFNVNGDIFTFGIPPILGYPSFWAFPHRQENLFRSVAATKVIYRHGIMDSIVATDKGSRVSTRNLLFDAETGDAILTATQNEHDDPVYNFNYPAGWIYDGMSGAYKNIGTMLENVEFREGRLITSLGTDSVSGYFASGDEILMYSQNNISANGCDPVVATFRSASVIWAVDANALTGGPANIFFLDKNGKPFSGSGANLKVIRSGRKNISATAGTVTMLENPLKKNGSGQYYLQIDENSRIINAQMTEFKQNWQVEDKKKEKIICLF</sequence>
<reference evidence="5" key="1">
    <citation type="submission" date="2018-11" db="EMBL/GenBank/DDBJ databases">
        <title>Chitinophaga lutea sp.nov., isolate from arsenic contaminated soil.</title>
        <authorList>
            <person name="Zong Y."/>
        </authorList>
    </citation>
    <scope>NUCLEOTIDE SEQUENCE [LARGE SCALE GENOMIC DNA]</scope>
    <source>
        <strain evidence="5">YLT18</strain>
    </source>
</reference>
<dbReference type="RefSeq" id="WP_120519331.1">
    <property type="nucleotide sequence ID" value="NZ_QXZY01000018.1"/>
</dbReference>
<dbReference type="OrthoDB" id="9814627at2"/>
<comment type="caution">
    <text evidence="4">The sequence shown here is derived from an EMBL/GenBank/DDBJ whole genome shotgun (WGS) entry which is preliminary data.</text>
</comment>
<name>A0A3N4MRS9_9BACT</name>
<keyword evidence="5" id="KW-1185">Reference proteome</keyword>
<organism evidence="4 5">
    <name type="scientific">Chitinophaga barathri</name>
    <dbReference type="NCBI Taxonomy" id="1647451"/>
    <lineage>
        <taxon>Bacteria</taxon>
        <taxon>Pseudomonadati</taxon>
        <taxon>Bacteroidota</taxon>
        <taxon>Chitinophagia</taxon>
        <taxon>Chitinophagales</taxon>
        <taxon>Chitinophagaceae</taxon>
        <taxon>Chitinophaga</taxon>
    </lineage>
</organism>
<keyword evidence="2" id="KW-0732">Signal</keyword>
<dbReference type="EMBL" id="RMBX01000019">
    <property type="protein sequence ID" value="RPD38063.1"/>
    <property type="molecule type" value="Genomic_DNA"/>
</dbReference>
<feature type="domain" description="PA14" evidence="3">
    <location>
        <begin position="640"/>
        <end position="788"/>
    </location>
</feature>
<protein>
    <recommendedName>
        <fullName evidence="3">PA14 domain-containing protein</fullName>
    </recommendedName>
</protein>
<evidence type="ECO:0000313" key="4">
    <source>
        <dbReference type="EMBL" id="RPD38063.1"/>
    </source>
</evidence>
<evidence type="ECO:0000256" key="2">
    <source>
        <dbReference type="SAM" id="SignalP"/>
    </source>
</evidence>
<dbReference type="Proteomes" id="UP000279089">
    <property type="component" value="Unassembled WGS sequence"/>
</dbReference>
<dbReference type="SUPFAM" id="SSF56988">
    <property type="entry name" value="Anthrax protective antigen"/>
    <property type="match status" value="1"/>
</dbReference>
<feature type="compositionally biased region" description="Pro residues" evidence="1">
    <location>
        <begin position="54"/>
        <end position="63"/>
    </location>
</feature>
<evidence type="ECO:0000313" key="5">
    <source>
        <dbReference type="Proteomes" id="UP000279089"/>
    </source>
</evidence>
<dbReference type="InterPro" id="IPR037524">
    <property type="entry name" value="PA14/GLEYA"/>
</dbReference>
<dbReference type="SMART" id="SM00758">
    <property type="entry name" value="PA14"/>
    <property type="match status" value="1"/>
</dbReference>
<evidence type="ECO:0000256" key="1">
    <source>
        <dbReference type="SAM" id="MobiDB-lite"/>
    </source>
</evidence>
<evidence type="ECO:0000259" key="3">
    <source>
        <dbReference type="PROSITE" id="PS51820"/>
    </source>
</evidence>
<dbReference type="PROSITE" id="PS51820">
    <property type="entry name" value="PA14"/>
    <property type="match status" value="1"/>
</dbReference>
<dbReference type="Pfam" id="PF07691">
    <property type="entry name" value="PA14"/>
    <property type="match status" value="1"/>
</dbReference>
<dbReference type="InterPro" id="IPR011658">
    <property type="entry name" value="PA14_dom"/>
</dbReference>
<dbReference type="Gene3D" id="3.90.182.10">
    <property type="entry name" value="Toxin - Anthrax Protective Antigen,domain 1"/>
    <property type="match status" value="1"/>
</dbReference>
<gene>
    <name evidence="4" type="ORF">EG028_26995</name>
</gene>
<accession>A0A3N4MRS9</accession>
<feature type="region of interest" description="Disordered" evidence="1">
    <location>
        <begin position="52"/>
        <end position="80"/>
    </location>
</feature>